<organism evidence="6 7">
    <name type="scientific">Candidatus Desulfatibia profunda</name>
    <dbReference type="NCBI Taxonomy" id="2841695"/>
    <lineage>
        <taxon>Bacteria</taxon>
        <taxon>Pseudomonadati</taxon>
        <taxon>Thermodesulfobacteriota</taxon>
        <taxon>Desulfobacteria</taxon>
        <taxon>Desulfobacterales</taxon>
        <taxon>Desulfobacterales incertae sedis</taxon>
        <taxon>Candidatus Desulfatibia</taxon>
    </lineage>
</organism>
<keyword evidence="2 4" id="KW-0479">Metal-binding</keyword>
<proteinExistence type="predicted"/>
<keyword evidence="3 4" id="KW-0408">Iron</keyword>
<evidence type="ECO:0000313" key="6">
    <source>
        <dbReference type="EMBL" id="MBC8362490.1"/>
    </source>
</evidence>
<dbReference type="InterPro" id="IPR009056">
    <property type="entry name" value="Cyt_c-like_dom"/>
</dbReference>
<evidence type="ECO:0000256" key="3">
    <source>
        <dbReference type="ARBA" id="ARBA00023004"/>
    </source>
</evidence>
<dbReference type="InterPro" id="IPR036909">
    <property type="entry name" value="Cyt_c-like_dom_sf"/>
</dbReference>
<dbReference type="GO" id="GO:0046872">
    <property type="term" value="F:metal ion binding"/>
    <property type="evidence" value="ECO:0007669"/>
    <property type="project" value="UniProtKB-KW"/>
</dbReference>
<evidence type="ECO:0000256" key="1">
    <source>
        <dbReference type="ARBA" id="ARBA00022617"/>
    </source>
</evidence>
<evidence type="ECO:0000256" key="4">
    <source>
        <dbReference type="PROSITE-ProRule" id="PRU00433"/>
    </source>
</evidence>
<sequence>MKRIAILVLLVLVVLTAAYTAITLYDENLKIGRMWETPAVRPHEAPLLVMQPGVVPFDGGEAVFRTGPGKGLISPLDLKDASIIDLGKNGYFTYCVHCHGKYLDGNGTVGQSFHPLPGDLRSPRVQSMSPGVLFKEISYGIPQGRQPPLATTVEIPDRWRIIAYIKALGPRE</sequence>
<dbReference type="GO" id="GO:0020037">
    <property type="term" value="F:heme binding"/>
    <property type="evidence" value="ECO:0007669"/>
    <property type="project" value="InterPro"/>
</dbReference>
<dbReference type="SUPFAM" id="SSF46626">
    <property type="entry name" value="Cytochrome c"/>
    <property type="match status" value="1"/>
</dbReference>
<accession>A0A8J6NNU3</accession>
<dbReference type="AlphaFoldDB" id="A0A8J6NNU3"/>
<dbReference type="PROSITE" id="PS51007">
    <property type="entry name" value="CYTC"/>
    <property type="match status" value="1"/>
</dbReference>
<evidence type="ECO:0000313" key="7">
    <source>
        <dbReference type="Proteomes" id="UP000603434"/>
    </source>
</evidence>
<keyword evidence="1 4" id="KW-0349">Heme</keyword>
<dbReference type="Proteomes" id="UP000603434">
    <property type="component" value="Unassembled WGS sequence"/>
</dbReference>
<dbReference type="Gene3D" id="1.10.760.10">
    <property type="entry name" value="Cytochrome c-like domain"/>
    <property type="match status" value="1"/>
</dbReference>
<protein>
    <submittedName>
        <fullName evidence="6">C-type cytochrome</fullName>
    </submittedName>
</protein>
<dbReference type="GO" id="GO:0009055">
    <property type="term" value="F:electron transfer activity"/>
    <property type="evidence" value="ECO:0007669"/>
    <property type="project" value="InterPro"/>
</dbReference>
<comment type="caution">
    <text evidence="6">The sequence shown here is derived from an EMBL/GenBank/DDBJ whole genome shotgun (WGS) entry which is preliminary data.</text>
</comment>
<evidence type="ECO:0000256" key="2">
    <source>
        <dbReference type="ARBA" id="ARBA00022723"/>
    </source>
</evidence>
<dbReference type="EMBL" id="JACNJH010000196">
    <property type="protein sequence ID" value="MBC8362490.1"/>
    <property type="molecule type" value="Genomic_DNA"/>
</dbReference>
<feature type="domain" description="Cytochrome c" evidence="5">
    <location>
        <begin position="82"/>
        <end position="169"/>
    </location>
</feature>
<name>A0A8J6NNU3_9BACT</name>
<evidence type="ECO:0000259" key="5">
    <source>
        <dbReference type="PROSITE" id="PS51007"/>
    </source>
</evidence>
<reference evidence="6 7" key="1">
    <citation type="submission" date="2020-08" db="EMBL/GenBank/DDBJ databases">
        <title>Bridging the membrane lipid divide: bacteria of the FCB group superphylum have the potential to synthesize archaeal ether lipids.</title>
        <authorList>
            <person name="Villanueva L."/>
            <person name="Von Meijenfeldt F.A.B."/>
            <person name="Westbye A.B."/>
            <person name="Yadav S."/>
            <person name="Hopmans E.C."/>
            <person name="Dutilh B.E."/>
            <person name="Sinninghe Damste J.S."/>
        </authorList>
    </citation>
    <scope>NUCLEOTIDE SEQUENCE [LARGE SCALE GENOMIC DNA]</scope>
    <source>
        <strain evidence="6">NIOZ-UU30</strain>
    </source>
</reference>
<gene>
    <name evidence="6" type="ORF">H8E23_13955</name>
</gene>